<organism evidence="2 3">
    <name type="scientific">Methylopila turkensis</name>
    <dbReference type="NCBI Taxonomy" id="1437816"/>
    <lineage>
        <taxon>Bacteria</taxon>
        <taxon>Pseudomonadati</taxon>
        <taxon>Pseudomonadota</taxon>
        <taxon>Alphaproteobacteria</taxon>
        <taxon>Hyphomicrobiales</taxon>
        <taxon>Methylopilaceae</taxon>
        <taxon>Methylopila</taxon>
    </lineage>
</organism>
<name>A0A9W6N6L5_9HYPH</name>
<dbReference type="RefSeq" id="WP_271199895.1">
    <property type="nucleotide sequence ID" value="NZ_BSFL01000001.1"/>
</dbReference>
<evidence type="ECO:0000313" key="3">
    <source>
        <dbReference type="Proteomes" id="UP001143309"/>
    </source>
</evidence>
<dbReference type="AlphaFoldDB" id="A0A9W6N6L5"/>
<gene>
    <name evidence="2" type="ORF">GCM10008174_11780</name>
</gene>
<reference evidence="2" key="1">
    <citation type="journal article" date="2014" name="Int. J. Syst. Evol. Microbiol.">
        <title>Complete genome sequence of Corynebacterium casei LMG S-19264T (=DSM 44701T), isolated from a smear-ripened cheese.</title>
        <authorList>
            <consortium name="US DOE Joint Genome Institute (JGI-PGF)"/>
            <person name="Walter F."/>
            <person name="Albersmeier A."/>
            <person name="Kalinowski J."/>
            <person name="Ruckert C."/>
        </authorList>
    </citation>
    <scope>NUCLEOTIDE SEQUENCE</scope>
    <source>
        <strain evidence="2">VKM B-2748</strain>
    </source>
</reference>
<dbReference type="InterPro" id="IPR036736">
    <property type="entry name" value="ACP-like_sf"/>
</dbReference>
<accession>A0A9W6N6L5</accession>
<proteinExistence type="predicted"/>
<protein>
    <recommendedName>
        <fullName evidence="1">Carrier domain-containing protein</fullName>
    </recommendedName>
</protein>
<dbReference type="Pfam" id="PF00550">
    <property type="entry name" value="PP-binding"/>
    <property type="match status" value="1"/>
</dbReference>
<dbReference type="Proteomes" id="UP001143309">
    <property type="component" value="Unassembled WGS sequence"/>
</dbReference>
<dbReference type="Gene3D" id="1.10.1200.10">
    <property type="entry name" value="ACP-like"/>
    <property type="match status" value="1"/>
</dbReference>
<dbReference type="PROSITE" id="PS50075">
    <property type="entry name" value="CARRIER"/>
    <property type="match status" value="1"/>
</dbReference>
<dbReference type="SUPFAM" id="SSF47336">
    <property type="entry name" value="ACP-like"/>
    <property type="match status" value="1"/>
</dbReference>
<comment type="caution">
    <text evidence="2">The sequence shown here is derived from an EMBL/GenBank/DDBJ whole genome shotgun (WGS) entry which is preliminary data.</text>
</comment>
<keyword evidence="3" id="KW-1185">Reference proteome</keyword>
<feature type="domain" description="Carrier" evidence="1">
    <location>
        <begin position="10"/>
        <end position="89"/>
    </location>
</feature>
<reference evidence="2" key="2">
    <citation type="submission" date="2023-01" db="EMBL/GenBank/DDBJ databases">
        <authorList>
            <person name="Sun Q."/>
            <person name="Evtushenko L."/>
        </authorList>
    </citation>
    <scope>NUCLEOTIDE SEQUENCE</scope>
    <source>
        <strain evidence="2">VKM B-2748</strain>
    </source>
</reference>
<sequence length="95" mass="9963">MNAAAGPSSSDDGDILATLIGMIQSRAKTTAPLDAATRIDGVGIDSFDFVEIIFEVEEKYGIEVDYNANSTFKTTATIGDFAAEIERLVAAKSAA</sequence>
<evidence type="ECO:0000259" key="1">
    <source>
        <dbReference type="PROSITE" id="PS50075"/>
    </source>
</evidence>
<evidence type="ECO:0000313" key="2">
    <source>
        <dbReference type="EMBL" id="GLK79437.1"/>
    </source>
</evidence>
<dbReference type="EMBL" id="BSFL01000001">
    <property type="protein sequence ID" value="GLK79437.1"/>
    <property type="molecule type" value="Genomic_DNA"/>
</dbReference>
<dbReference type="InterPro" id="IPR009081">
    <property type="entry name" value="PP-bd_ACP"/>
</dbReference>